<protein>
    <submittedName>
        <fullName evidence="1">Uncharacterized protein</fullName>
    </submittedName>
</protein>
<name>A0ABR4G9L9_9EURO</name>
<dbReference type="EMBL" id="JBFTWV010000036">
    <property type="protein sequence ID" value="KAL2795300.1"/>
    <property type="molecule type" value="Genomic_DNA"/>
</dbReference>
<dbReference type="Proteomes" id="UP001610563">
    <property type="component" value="Unassembled WGS sequence"/>
</dbReference>
<evidence type="ECO:0000313" key="2">
    <source>
        <dbReference type="Proteomes" id="UP001610563"/>
    </source>
</evidence>
<organism evidence="1 2">
    <name type="scientific">Aspergillus keveii</name>
    <dbReference type="NCBI Taxonomy" id="714993"/>
    <lineage>
        <taxon>Eukaryota</taxon>
        <taxon>Fungi</taxon>
        <taxon>Dikarya</taxon>
        <taxon>Ascomycota</taxon>
        <taxon>Pezizomycotina</taxon>
        <taxon>Eurotiomycetes</taxon>
        <taxon>Eurotiomycetidae</taxon>
        <taxon>Eurotiales</taxon>
        <taxon>Aspergillaceae</taxon>
        <taxon>Aspergillus</taxon>
        <taxon>Aspergillus subgen. Nidulantes</taxon>
    </lineage>
</organism>
<keyword evidence="2" id="KW-1185">Reference proteome</keyword>
<gene>
    <name evidence="1" type="ORF">BJX66DRAFT_171595</name>
</gene>
<proteinExistence type="predicted"/>
<sequence>MKGHSPSPAGRDECYSFFPAGEGEWALYPRPRPRMLHWSKPQCSAQTCGSGFWLFVCHGMALVLQVFEGSDRIPRVFA</sequence>
<evidence type="ECO:0000313" key="1">
    <source>
        <dbReference type="EMBL" id="KAL2795300.1"/>
    </source>
</evidence>
<comment type="caution">
    <text evidence="1">The sequence shown here is derived from an EMBL/GenBank/DDBJ whole genome shotgun (WGS) entry which is preliminary data.</text>
</comment>
<accession>A0ABR4G9L9</accession>
<reference evidence="1 2" key="1">
    <citation type="submission" date="2024-07" db="EMBL/GenBank/DDBJ databases">
        <title>Section-level genome sequencing and comparative genomics of Aspergillus sections Usti and Cavernicolus.</title>
        <authorList>
            <consortium name="Lawrence Berkeley National Laboratory"/>
            <person name="Nybo J.L."/>
            <person name="Vesth T.C."/>
            <person name="Theobald S."/>
            <person name="Frisvad J.C."/>
            <person name="Larsen T.O."/>
            <person name="Kjaerboelling I."/>
            <person name="Rothschild-Mancinelli K."/>
            <person name="Lyhne E.K."/>
            <person name="Kogle M.E."/>
            <person name="Barry K."/>
            <person name="Clum A."/>
            <person name="Na H."/>
            <person name="Ledsgaard L."/>
            <person name="Lin J."/>
            <person name="Lipzen A."/>
            <person name="Kuo A."/>
            <person name="Riley R."/>
            <person name="Mondo S."/>
            <person name="Labutti K."/>
            <person name="Haridas S."/>
            <person name="Pangalinan J."/>
            <person name="Salamov A.A."/>
            <person name="Simmons B.A."/>
            <person name="Magnuson J.K."/>
            <person name="Chen J."/>
            <person name="Drula E."/>
            <person name="Henrissat B."/>
            <person name="Wiebenga A."/>
            <person name="Lubbers R.J."/>
            <person name="Gomes A.C."/>
            <person name="Makela M.R."/>
            <person name="Stajich J."/>
            <person name="Grigoriev I.V."/>
            <person name="Mortensen U.H."/>
            <person name="De Vries R.P."/>
            <person name="Baker S.E."/>
            <person name="Andersen M.R."/>
        </authorList>
    </citation>
    <scope>NUCLEOTIDE SEQUENCE [LARGE SCALE GENOMIC DNA]</scope>
    <source>
        <strain evidence="1 2">CBS 209.92</strain>
    </source>
</reference>